<sequence length="221" mass="23250">MPARATLPPPPPPVEVRSWPDRGALRADRALVLGELVTMHLGPGRLGLLWLRGALGALGWSLIGTALITFEESYDVAGAIVGVALLAVGACGLVPAVVLVVVGLRRDREIRRLLAQWGELDRDPAADRALRLPGTSLVWLLGSFLLCAVGLYTCVAVPAGAVRGDDTYGLVALGMGLGFIGWLIGLTGVTKALLHRRWVLRVLIGAPAPAPLISFGEGSHR</sequence>
<comment type="caution">
    <text evidence="2">The sequence shown here is derived from an EMBL/GenBank/DDBJ whole genome shotgun (WGS) entry which is preliminary data.</text>
</comment>
<gene>
    <name evidence="2" type="ORF">FHX80_113612</name>
</gene>
<dbReference type="Proteomes" id="UP000318186">
    <property type="component" value="Unassembled WGS sequence"/>
</dbReference>
<evidence type="ECO:0000313" key="2">
    <source>
        <dbReference type="EMBL" id="TWG05136.1"/>
    </source>
</evidence>
<dbReference type="RefSeq" id="WP_145765118.1">
    <property type="nucleotide sequence ID" value="NZ_VIWW01000001.1"/>
</dbReference>
<dbReference type="EMBL" id="VIWW01000001">
    <property type="protein sequence ID" value="TWG05136.1"/>
    <property type="molecule type" value="Genomic_DNA"/>
</dbReference>
<accession>A0A561V0J8</accession>
<feature type="transmembrane region" description="Helical" evidence="1">
    <location>
        <begin position="76"/>
        <end position="104"/>
    </location>
</feature>
<feature type="transmembrane region" description="Helical" evidence="1">
    <location>
        <begin position="49"/>
        <end position="70"/>
    </location>
</feature>
<organism evidence="2 3">
    <name type="scientific">Streptomyces brevispora</name>
    <dbReference type="NCBI Taxonomy" id="887462"/>
    <lineage>
        <taxon>Bacteria</taxon>
        <taxon>Bacillati</taxon>
        <taxon>Actinomycetota</taxon>
        <taxon>Actinomycetes</taxon>
        <taxon>Kitasatosporales</taxon>
        <taxon>Streptomycetaceae</taxon>
        <taxon>Streptomyces</taxon>
    </lineage>
</organism>
<name>A0A561V0J8_9ACTN</name>
<proteinExistence type="predicted"/>
<evidence type="ECO:0000313" key="3">
    <source>
        <dbReference type="Proteomes" id="UP000318186"/>
    </source>
</evidence>
<protein>
    <submittedName>
        <fullName evidence="2">Uncharacterized protein</fullName>
    </submittedName>
</protein>
<evidence type="ECO:0000256" key="1">
    <source>
        <dbReference type="SAM" id="Phobius"/>
    </source>
</evidence>
<dbReference type="OrthoDB" id="4247899at2"/>
<dbReference type="AlphaFoldDB" id="A0A561V0J8"/>
<keyword evidence="1" id="KW-0812">Transmembrane</keyword>
<keyword evidence="1" id="KW-0472">Membrane</keyword>
<reference evidence="2 3" key="1">
    <citation type="submission" date="2019-06" db="EMBL/GenBank/DDBJ databases">
        <title>Sequencing the genomes of 1000 actinobacteria strains.</title>
        <authorList>
            <person name="Klenk H.-P."/>
        </authorList>
    </citation>
    <scope>NUCLEOTIDE SEQUENCE [LARGE SCALE GENOMIC DNA]</scope>
    <source>
        <strain evidence="2 3">DSM 42059</strain>
    </source>
</reference>
<keyword evidence="1" id="KW-1133">Transmembrane helix</keyword>
<feature type="transmembrane region" description="Helical" evidence="1">
    <location>
        <begin position="137"/>
        <end position="161"/>
    </location>
</feature>
<feature type="transmembrane region" description="Helical" evidence="1">
    <location>
        <begin position="167"/>
        <end position="186"/>
    </location>
</feature>